<dbReference type="GO" id="GO:0045259">
    <property type="term" value="C:proton-transporting ATP synthase complex"/>
    <property type="evidence" value="ECO:0007669"/>
    <property type="project" value="UniProtKB-KW"/>
</dbReference>
<evidence type="ECO:0000256" key="2">
    <source>
        <dbReference type="ARBA" id="ARBA00022448"/>
    </source>
</evidence>
<keyword evidence="6 7" id="KW-0066">ATP synthesis</keyword>
<dbReference type="EMBL" id="RKHO01000001">
    <property type="protein sequence ID" value="ROR89856.1"/>
    <property type="molecule type" value="Genomic_DNA"/>
</dbReference>
<keyword evidence="2 7" id="KW-0813">Transport</keyword>
<evidence type="ECO:0000256" key="4">
    <source>
        <dbReference type="ARBA" id="ARBA00023065"/>
    </source>
</evidence>
<dbReference type="RefSeq" id="WP_123389110.1">
    <property type="nucleotide sequence ID" value="NZ_RKHO01000001.1"/>
</dbReference>
<dbReference type="Pfam" id="PF00213">
    <property type="entry name" value="OSCP"/>
    <property type="match status" value="1"/>
</dbReference>
<evidence type="ECO:0000256" key="3">
    <source>
        <dbReference type="ARBA" id="ARBA00022781"/>
    </source>
</evidence>
<keyword evidence="4 7" id="KW-0406">Ion transport</keyword>
<dbReference type="OrthoDB" id="5242917at2"/>
<evidence type="ECO:0000256" key="5">
    <source>
        <dbReference type="ARBA" id="ARBA00023136"/>
    </source>
</evidence>
<dbReference type="PANTHER" id="PTHR11910">
    <property type="entry name" value="ATP SYNTHASE DELTA CHAIN"/>
    <property type="match status" value="1"/>
</dbReference>
<keyword evidence="5 7" id="KW-0472">Membrane</keyword>
<name>A0A3N2CR30_9ACTN</name>
<comment type="caution">
    <text evidence="8">The sequence shown here is derived from an EMBL/GenBank/DDBJ whole genome shotgun (WGS) entry which is preliminary data.</text>
</comment>
<sequence length="272" mass="28940">MARSDLRGPSADALADLTQKLGQGGTDAAGLSQVGDDLFAVAGVLRREASVRRMVTDVSTESRAKSGLVRQLLDGKVGAPALDLVADAVERRWTRPRDLADALEHLGVVAVVDSAGDDAERLSDELFTVGRLLEQEPDLRSALSDPARSTQDKAALLRSLLEGRTLPATLRLTEQALAGTERTVSIAIEEYQKIAADAHGARVATVRVAKELTAGDEERLAAALGRQYDRPVHLNVIVEPGLIGGMRVEIGDDVIDGTVASRLDDARRRLAG</sequence>
<gene>
    <name evidence="7" type="primary">atpH</name>
    <name evidence="8" type="ORF">EDD33_0687</name>
</gene>
<dbReference type="NCBIfam" id="NF009967">
    <property type="entry name" value="PRK13430.1"/>
    <property type="match status" value="1"/>
</dbReference>
<dbReference type="GO" id="GO:0005886">
    <property type="term" value="C:plasma membrane"/>
    <property type="evidence" value="ECO:0007669"/>
    <property type="project" value="UniProtKB-SubCell"/>
</dbReference>
<dbReference type="AlphaFoldDB" id="A0A3N2CR30"/>
<evidence type="ECO:0000313" key="9">
    <source>
        <dbReference type="Proteomes" id="UP000281738"/>
    </source>
</evidence>
<comment type="function">
    <text evidence="7">This protein is part of the stalk that links CF(0) to CF(1). It either transmits conformational changes from CF(0) to CF(1) or is implicated in proton conduction.</text>
</comment>
<comment type="subcellular location">
    <subcellularLocation>
        <location evidence="7">Cell membrane</location>
        <topology evidence="7">Peripheral membrane protein</topology>
    </subcellularLocation>
    <subcellularLocation>
        <location evidence="1">Membrane</location>
    </subcellularLocation>
</comment>
<keyword evidence="3 7" id="KW-0375">Hydrogen ion transport</keyword>
<dbReference type="Proteomes" id="UP000281738">
    <property type="component" value="Unassembled WGS sequence"/>
</dbReference>
<keyword evidence="7" id="KW-0139">CF(1)</keyword>
<dbReference type="PRINTS" id="PR00125">
    <property type="entry name" value="ATPASEDELTA"/>
</dbReference>
<keyword evidence="7" id="KW-1003">Cell membrane</keyword>
<proteinExistence type="inferred from homology"/>
<dbReference type="NCBIfam" id="TIGR01145">
    <property type="entry name" value="ATP_synt_delta"/>
    <property type="match status" value="1"/>
</dbReference>
<dbReference type="InterPro" id="IPR000711">
    <property type="entry name" value="ATPase_OSCP/dsu"/>
</dbReference>
<accession>A0A3N2CR30</accession>
<evidence type="ECO:0000256" key="6">
    <source>
        <dbReference type="ARBA" id="ARBA00023310"/>
    </source>
</evidence>
<dbReference type="HAMAP" id="MF_01416">
    <property type="entry name" value="ATP_synth_delta_bact"/>
    <property type="match status" value="1"/>
</dbReference>
<protein>
    <recommendedName>
        <fullName evidence="7">ATP synthase subunit delta</fullName>
    </recommendedName>
    <alternativeName>
        <fullName evidence="7">ATP synthase F(1) sector subunit delta</fullName>
    </alternativeName>
    <alternativeName>
        <fullName evidence="7">F-type ATPase subunit delta</fullName>
        <shortName evidence="7">F-ATPase subunit delta</shortName>
    </alternativeName>
</protein>
<reference evidence="8 9" key="1">
    <citation type="submission" date="2018-11" db="EMBL/GenBank/DDBJ databases">
        <title>Sequencing the genomes of 1000 actinobacteria strains.</title>
        <authorList>
            <person name="Klenk H.-P."/>
        </authorList>
    </citation>
    <scope>NUCLEOTIDE SEQUENCE [LARGE SCALE GENOMIC DNA]</scope>
    <source>
        <strain evidence="8 9">DSM 12652</strain>
    </source>
</reference>
<evidence type="ECO:0000256" key="1">
    <source>
        <dbReference type="ARBA" id="ARBA00004370"/>
    </source>
</evidence>
<keyword evidence="9" id="KW-1185">Reference proteome</keyword>
<comment type="function">
    <text evidence="7">F(1)F(0) ATP synthase produces ATP from ADP in the presence of a proton or sodium gradient. F-type ATPases consist of two structural domains, F(1) containing the extramembraneous catalytic core and F(0) containing the membrane proton channel, linked together by a central stalk and a peripheral stalk. During catalysis, ATP synthesis in the catalytic domain of F(1) is coupled via a rotary mechanism of the central stalk subunits to proton translocation.</text>
</comment>
<comment type="similarity">
    <text evidence="7">Belongs to the ATPase delta chain family.</text>
</comment>
<evidence type="ECO:0000313" key="8">
    <source>
        <dbReference type="EMBL" id="ROR89856.1"/>
    </source>
</evidence>
<organism evidence="8 9">
    <name type="scientific">Nocardioides aurantiacus</name>
    <dbReference type="NCBI Taxonomy" id="86796"/>
    <lineage>
        <taxon>Bacteria</taxon>
        <taxon>Bacillati</taxon>
        <taxon>Actinomycetota</taxon>
        <taxon>Actinomycetes</taxon>
        <taxon>Propionibacteriales</taxon>
        <taxon>Nocardioidaceae</taxon>
        <taxon>Nocardioides</taxon>
    </lineage>
</organism>
<evidence type="ECO:0000256" key="7">
    <source>
        <dbReference type="HAMAP-Rule" id="MF_01416"/>
    </source>
</evidence>
<dbReference type="GO" id="GO:0046933">
    <property type="term" value="F:proton-transporting ATP synthase activity, rotational mechanism"/>
    <property type="evidence" value="ECO:0007669"/>
    <property type="project" value="UniProtKB-UniRule"/>
</dbReference>